<dbReference type="Proteomes" id="UP000324222">
    <property type="component" value="Unassembled WGS sequence"/>
</dbReference>
<dbReference type="EMBL" id="VSRR010055994">
    <property type="protein sequence ID" value="MPC81122.1"/>
    <property type="molecule type" value="Genomic_DNA"/>
</dbReference>
<comment type="caution">
    <text evidence="3">The sequence shown here is derived from an EMBL/GenBank/DDBJ whole genome shotgun (WGS) entry which is preliminary data.</text>
</comment>
<keyword evidence="1" id="KW-1133">Transmembrane helix</keyword>
<feature type="transmembrane region" description="Helical" evidence="1">
    <location>
        <begin position="54"/>
        <end position="76"/>
    </location>
</feature>
<protein>
    <recommendedName>
        <fullName evidence="5">Secreted protein</fullName>
    </recommendedName>
</protein>
<dbReference type="AlphaFoldDB" id="A0A5B7IBE3"/>
<reference evidence="3 4" key="1">
    <citation type="submission" date="2019-05" db="EMBL/GenBank/DDBJ databases">
        <title>Another draft genome of Portunus trituberculatus and its Hox gene families provides insights of decapod evolution.</title>
        <authorList>
            <person name="Jeong J.-H."/>
            <person name="Song I."/>
            <person name="Kim S."/>
            <person name="Choi T."/>
            <person name="Kim D."/>
            <person name="Ryu S."/>
            <person name="Kim W."/>
        </authorList>
    </citation>
    <scope>NUCLEOTIDE SEQUENCE [LARGE SCALE GENOMIC DNA]</scope>
    <source>
        <tissue evidence="3">Muscle</tissue>
    </source>
</reference>
<keyword evidence="4" id="KW-1185">Reference proteome</keyword>
<evidence type="ECO:0000256" key="2">
    <source>
        <dbReference type="SAM" id="SignalP"/>
    </source>
</evidence>
<keyword evidence="1" id="KW-0812">Transmembrane</keyword>
<sequence>MIGLRQSDVVVLVVMVVVVVVQEFSPVTSSRVTQMKYIVRRSEGVKHRDGVRSFAVRCDVAAGDSVVVVVVVVVVVKL</sequence>
<accession>A0A5B7IBE3</accession>
<organism evidence="3 4">
    <name type="scientific">Portunus trituberculatus</name>
    <name type="common">Swimming crab</name>
    <name type="synonym">Neptunus trituberculatus</name>
    <dbReference type="NCBI Taxonomy" id="210409"/>
    <lineage>
        <taxon>Eukaryota</taxon>
        <taxon>Metazoa</taxon>
        <taxon>Ecdysozoa</taxon>
        <taxon>Arthropoda</taxon>
        <taxon>Crustacea</taxon>
        <taxon>Multicrustacea</taxon>
        <taxon>Malacostraca</taxon>
        <taxon>Eumalacostraca</taxon>
        <taxon>Eucarida</taxon>
        <taxon>Decapoda</taxon>
        <taxon>Pleocyemata</taxon>
        <taxon>Brachyura</taxon>
        <taxon>Eubrachyura</taxon>
        <taxon>Portunoidea</taxon>
        <taxon>Portunidae</taxon>
        <taxon>Portuninae</taxon>
        <taxon>Portunus</taxon>
    </lineage>
</organism>
<evidence type="ECO:0000313" key="4">
    <source>
        <dbReference type="Proteomes" id="UP000324222"/>
    </source>
</evidence>
<feature type="signal peptide" evidence="2">
    <location>
        <begin position="1"/>
        <end position="29"/>
    </location>
</feature>
<evidence type="ECO:0008006" key="5">
    <source>
        <dbReference type="Google" id="ProtNLM"/>
    </source>
</evidence>
<gene>
    <name evidence="3" type="ORF">E2C01_075723</name>
</gene>
<feature type="chain" id="PRO_5022988084" description="Secreted protein" evidence="2">
    <location>
        <begin position="30"/>
        <end position="78"/>
    </location>
</feature>
<name>A0A5B7IBE3_PORTR</name>
<keyword evidence="2" id="KW-0732">Signal</keyword>
<evidence type="ECO:0000256" key="1">
    <source>
        <dbReference type="SAM" id="Phobius"/>
    </source>
</evidence>
<evidence type="ECO:0000313" key="3">
    <source>
        <dbReference type="EMBL" id="MPC81122.1"/>
    </source>
</evidence>
<keyword evidence="1" id="KW-0472">Membrane</keyword>
<proteinExistence type="predicted"/>